<feature type="domain" description="C2H2-type" evidence="7">
    <location>
        <begin position="312"/>
        <end position="341"/>
    </location>
</feature>
<dbReference type="Proteomes" id="UP001162480">
    <property type="component" value="Chromosome 27"/>
</dbReference>
<feature type="region of interest" description="Disordered" evidence="6">
    <location>
        <begin position="76"/>
        <end position="106"/>
    </location>
</feature>
<dbReference type="InterPro" id="IPR013087">
    <property type="entry name" value="Znf_C2H2_type"/>
</dbReference>
<evidence type="ECO:0000256" key="6">
    <source>
        <dbReference type="SAM" id="MobiDB-lite"/>
    </source>
</evidence>
<feature type="region of interest" description="Disordered" evidence="6">
    <location>
        <begin position="977"/>
        <end position="1005"/>
    </location>
</feature>
<keyword evidence="4" id="KW-0862">Zinc</keyword>
<dbReference type="PANTHER" id="PTHR14003:SF19">
    <property type="entry name" value="YY2 TRANSCRIPTION FACTOR"/>
    <property type="match status" value="1"/>
</dbReference>
<dbReference type="FunFam" id="3.30.160.60:FF:000397">
    <property type="entry name" value="Metal regulatory transcription factor 1"/>
    <property type="match status" value="1"/>
</dbReference>
<feature type="region of interest" description="Disordered" evidence="6">
    <location>
        <begin position="1"/>
        <end position="28"/>
    </location>
</feature>
<dbReference type="FunFam" id="3.30.160.60:FF:000100">
    <property type="entry name" value="Zinc finger 45-like"/>
    <property type="match status" value="1"/>
</dbReference>
<evidence type="ECO:0000256" key="1">
    <source>
        <dbReference type="ARBA" id="ARBA00022723"/>
    </source>
</evidence>
<proteinExistence type="predicted"/>
<dbReference type="EMBL" id="OX597840">
    <property type="protein sequence ID" value="CAI9741842.1"/>
    <property type="molecule type" value="Genomic_DNA"/>
</dbReference>
<dbReference type="PANTHER" id="PTHR14003">
    <property type="entry name" value="TRANSCRIPTIONAL REPRESSOR PROTEIN YY"/>
    <property type="match status" value="1"/>
</dbReference>
<feature type="compositionally biased region" description="Basic and acidic residues" evidence="6">
    <location>
        <begin position="167"/>
        <end position="198"/>
    </location>
</feature>
<dbReference type="PROSITE" id="PS50157">
    <property type="entry name" value="ZINC_FINGER_C2H2_2"/>
    <property type="match status" value="6"/>
</dbReference>
<feature type="compositionally biased region" description="Acidic residues" evidence="6">
    <location>
        <begin position="96"/>
        <end position="106"/>
    </location>
</feature>
<keyword evidence="2" id="KW-0677">Repeat</keyword>
<dbReference type="FunFam" id="3.30.160.60:FF:000072">
    <property type="entry name" value="zinc finger protein 143 isoform X1"/>
    <property type="match status" value="1"/>
</dbReference>
<dbReference type="SMART" id="SM00355">
    <property type="entry name" value="ZnF_C2H2"/>
    <property type="match status" value="6"/>
</dbReference>
<keyword evidence="9" id="KW-1185">Reference proteome</keyword>
<dbReference type="FunFam" id="3.30.160.60:FF:000370">
    <property type="entry name" value="Metal regulatory transcription factor 1"/>
    <property type="match status" value="1"/>
</dbReference>
<feature type="region of interest" description="Disordered" evidence="6">
    <location>
        <begin position="153"/>
        <end position="211"/>
    </location>
</feature>
<dbReference type="Gene3D" id="3.30.160.60">
    <property type="entry name" value="Classic Zinc Finger"/>
    <property type="match status" value="6"/>
</dbReference>
<gene>
    <name evidence="8" type="ORF">OCTVUL_1B026337</name>
</gene>
<feature type="region of interest" description="Disordered" evidence="6">
    <location>
        <begin position="444"/>
        <end position="469"/>
    </location>
</feature>
<evidence type="ECO:0000313" key="9">
    <source>
        <dbReference type="Proteomes" id="UP001162480"/>
    </source>
</evidence>
<dbReference type="GO" id="GO:0031519">
    <property type="term" value="C:PcG protein complex"/>
    <property type="evidence" value="ECO:0007669"/>
    <property type="project" value="TreeGrafter"/>
</dbReference>
<feature type="domain" description="C2H2-type" evidence="7">
    <location>
        <begin position="282"/>
        <end position="311"/>
    </location>
</feature>
<name>A0AA36BXU8_OCTVU</name>
<dbReference type="GO" id="GO:0000785">
    <property type="term" value="C:chromatin"/>
    <property type="evidence" value="ECO:0007669"/>
    <property type="project" value="TreeGrafter"/>
</dbReference>
<feature type="domain" description="C2H2-type" evidence="7">
    <location>
        <begin position="342"/>
        <end position="371"/>
    </location>
</feature>
<dbReference type="Pfam" id="PF00096">
    <property type="entry name" value="zf-C2H2"/>
    <property type="match status" value="5"/>
</dbReference>
<evidence type="ECO:0000313" key="8">
    <source>
        <dbReference type="EMBL" id="CAI9741842.1"/>
    </source>
</evidence>
<evidence type="ECO:0000256" key="2">
    <source>
        <dbReference type="ARBA" id="ARBA00022737"/>
    </source>
</evidence>
<keyword evidence="1" id="KW-0479">Metal-binding</keyword>
<dbReference type="GO" id="GO:0000981">
    <property type="term" value="F:DNA-binding transcription factor activity, RNA polymerase II-specific"/>
    <property type="evidence" value="ECO:0007669"/>
    <property type="project" value="TreeGrafter"/>
</dbReference>
<dbReference type="FunFam" id="3.30.160.60:FF:000125">
    <property type="entry name" value="Putative zinc finger protein 143"/>
    <property type="match status" value="1"/>
</dbReference>
<feature type="compositionally biased region" description="Basic and acidic residues" evidence="6">
    <location>
        <begin position="76"/>
        <end position="87"/>
    </location>
</feature>
<protein>
    <submittedName>
        <fullName evidence="8">Metal regulatory transcription factor 1-like</fullName>
    </submittedName>
</protein>
<dbReference type="InterPro" id="IPR036236">
    <property type="entry name" value="Znf_C2H2_sf"/>
</dbReference>
<feature type="compositionally biased region" description="Pro residues" evidence="6">
    <location>
        <begin position="626"/>
        <end position="639"/>
    </location>
</feature>
<dbReference type="PROSITE" id="PS00028">
    <property type="entry name" value="ZINC_FINGER_C2H2_1"/>
    <property type="match status" value="6"/>
</dbReference>
<feature type="region of interest" description="Disordered" evidence="6">
    <location>
        <begin position="711"/>
        <end position="736"/>
    </location>
</feature>
<dbReference type="SUPFAM" id="SSF57667">
    <property type="entry name" value="beta-beta-alpha zinc fingers"/>
    <property type="match status" value="4"/>
</dbReference>
<feature type="compositionally biased region" description="Low complexity" evidence="6">
    <location>
        <begin position="613"/>
        <end position="625"/>
    </location>
</feature>
<feature type="region of interest" description="Disordered" evidence="6">
    <location>
        <begin position="613"/>
        <end position="645"/>
    </location>
</feature>
<dbReference type="FunFam" id="3.30.160.60:FF:000349">
    <property type="entry name" value="metal regulatory transcription factor 1"/>
    <property type="match status" value="1"/>
</dbReference>
<feature type="domain" description="C2H2-type" evidence="7">
    <location>
        <begin position="371"/>
        <end position="400"/>
    </location>
</feature>
<sequence length="1082" mass="115832">MEISSFITMEETNSPRPCTSTDPNGENTAIITATNSNHTLSNSNNSITNSSDSAGCGGGGSCGCGVSGGYYQKNEEDHHDETQEQSHYHHHHHNGEDEDGDDEDDERLPFISYVGVNPVGYDEEDEENDMSSMTAVFIETDMDEEDYGAMVKTEKVEGEQDEEGNEREERKRGEAGAGCDDNKVDERQTGDESDDCRRQQRRRRLPPHLFDVRKGGDENIIQTFTANLETSVGGYIHNTISEHQILMQINPGDSPMPLNPTHATLTIERQDPQTQAKEVKRFRCTFTGCTRTYSTAGNLKTHQKTHKGDYQFVCNLESCGKTFLTSYSLKTHVRVHTKEKPYECDMKGCEKAFNTLYRLRAHQRLHTGDTFNCDENGCTKYFTTLSDLRKHIRTHTGERPYKCSENGCGKAFAASHHLKTHTRTHTGEKPFTCEQDGCHRSFTTPYSLKSHKNRHDRLSNPRDSPEKSGHSQCCPSSEICDNHNSGGCCCPQSNQRVLDEFCTEIESVAEPSTYVLPQSTIVAASGSSEDSPRLTAEQILNSLCIQQPVLETNQSPTLPESSITNSTQNFPGLSVELVQLSPDTAEDNGQQSLTVQPYIITSSTVPLINSTSPHLLQQQQQQQPSLPVPPPTTPPPPPTDTSAITTTPTVLAAPSAVLLSSQEHHQHHQPQQQQQPQNIAIPSASAPLSISIATGAPFLPQPLLNAAPSPPVVSTNTLSDLSPMAPPVPPSTSSTAISAAVPSLPSLPATNNTDPTPPTLSTVTLPVVPAPAAAGHQGFPNSGTATPAAAVVADGATPVSNNIGVVTALLPSGGVLPTAGAIPAALIPGLSLSLSNCTVSFMRELKSKLNSATVVPVVIPTPADLSHSNNTTLSTASVSSCTDSSNISADAAAVVGGGSTDTFIICNDTNVLSSNSNCQDNCSNLDSGSNINICPGTVCHNIDPNTSHCNTEVCHNSSDTNTNACHNVVNTNTNRCQHNSNTNTDPSNCPPSSSINLSRPESVPTTSIVNDTATPLVKATDGMFDGSLNPRTVCCIQPFHSVGTTCSDPHKGAFIHWIPSSSPTRPVDESSAMLAAPHVTSV</sequence>
<feature type="domain" description="C2H2-type" evidence="7">
    <location>
        <begin position="431"/>
        <end position="455"/>
    </location>
</feature>
<dbReference type="GO" id="GO:0000978">
    <property type="term" value="F:RNA polymerase II cis-regulatory region sequence-specific DNA binding"/>
    <property type="evidence" value="ECO:0007669"/>
    <property type="project" value="TreeGrafter"/>
</dbReference>
<evidence type="ECO:0000256" key="5">
    <source>
        <dbReference type="PROSITE-ProRule" id="PRU00042"/>
    </source>
</evidence>
<evidence type="ECO:0000256" key="4">
    <source>
        <dbReference type="ARBA" id="ARBA00022833"/>
    </source>
</evidence>
<organism evidence="8 9">
    <name type="scientific">Octopus vulgaris</name>
    <name type="common">Common octopus</name>
    <dbReference type="NCBI Taxonomy" id="6645"/>
    <lineage>
        <taxon>Eukaryota</taxon>
        <taxon>Metazoa</taxon>
        <taxon>Spiralia</taxon>
        <taxon>Lophotrochozoa</taxon>
        <taxon>Mollusca</taxon>
        <taxon>Cephalopoda</taxon>
        <taxon>Coleoidea</taxon>
        <taxon>Octopodiformes</taxon>
        <taxon>Octopoda</taxon>
        <taxon>Incirrata</taxon>
        <taxon>Octopodidae</taxon>
        <taxon>Octopus</taxon>
    </lineage>
</organism>
<feature type="domain" description="C2H2-type" evidence="7">
    <location>
        <begin position="401"/>
        <end position="430"/>
    </location>
</feature>
<dbReference type="GO" id="GO:0005667">
    <property type="term" value="C:transcription regulator complex"/>
    <property type="evidence" value="ECO:0007669"/>
    <property type="project" value="TreeGrafter"/>
</dbReference>
<dbReference type="GO" id="GO:0008270">
    <property type="term" value="F:zinc ion binding"/>
    <property type="evidence" value="ECO:0007669"/>
    <property type="project" value="UniProtKB-KW"/>
</dbReference>
<dbReference type="AlphaFoldDB" id="A0AA36BXU8"/>
<evidence type="ECO:0000256" key="3">
    <source>
        <dbReference type="ARBA" id="ARBA00022771"/>
    </source>
</evidence>
<keyword evidence="3 5" id="KW-0863">Zinc-finger</keyword>
<feature type="compositionally biased region" description="Basic and acidic residues" evidence="6">
    <location>
        <begin position="456"/>
        <end position="469"/>
    </location>
</feature>
<reference evidence="8" key="1">
    <citation type="submission" date="2023-08" db="EMBL/GenBank/DDBJ databases">
        <authorList>
            <person name="Alioto T."/>
            <person name="Alioto T."/>
            <person name="Gomez Garrido J."/>
        </authorList>
    </citation>
    <scope>NUCLEOTIDE SEQUENCE</scope>
</reference>
<accession>A0AA36BXU8</accession>
<evidence type="ECO:0000259" key="7">
    <source>
        <dbReference type="PROSITE" id="PS50157"/>
    </source>
</evidence>